<organism evidence="1 2">
    <name type="scientific">Streptococcus suis</name>
    <dbReference type="NCBI Taxonomy" id="1307"/>
    <lineage>
        <taxon>Bacteria</taxon>
        <taxon>Bacillati</taxon>
        <taxon>Bacillota</taxon>
        <taxon>Bacilli</taxon>
        <taxon>Lactobacillales</taxon>
        <taxon>Streptococcaceae</taxon>
        <taxon>Streptococcus</taxon>
    </lineage>
</organism>
<evidence type="ECO:0000313" key="2">
    <source>
        <dbReference type="Proteomes" id="UP000073434"/>
    </source>
</evidence>
<name>A0A123SUE3_STRSU</name>
<reference evidence="1 2" key="1">
    <citation type="submission" date="2016-02" db="EMBL/GenBank/DDBJ databases">
        <authorList>
            <consortium name="Pathogen Informatics"/>
        </authorList>
    </citation>
    <scope>NUCLEOTIDE SEQUENCE [LARGE SCALE GENOMIC DNA]</scope>
    <source>
        <strain evidence="1 2">LSS23</strain>
    </source>
</reference>
<accession>A0A123SUE3</accession>
<proteinExistence type="predicted"/>
<dbReference type="Proteomes" id="UP000073434">
    <property type="component" value="Unassembled WGS sequence"/>
</dbReference>
<protein>
    <submittedName>
        <fullName evidence="1">Uncharacterized protein</fullName>
    </submittedName>
</protein>
<evidence type="ECO:0000313" key="1">
    <source>
        <dbReference type="EMBL" id="CYU56822.1"/>
    </source>
</evidence>
<dbReference type="AlphaFoldDB" id="A0A123SUE3"/>
<dbReference type="EMBL" id="FIFW01000010">
    <property type="protein sequence ID" value="CYU56822.1"/>
    <property type="molecule type" value="Genomic_DNA"/>
</dbReference>
<gene>
    <name evidence="1" type="ORF">ERS132385_01178</name>
</gene>
<sequence length="33" mass="3804">MDQSGHVLERSALMKEKYGLRQFVIDVIVLLLT</sequence>